<dbReference type="AlphaFoldDB" id="A0A8R1I9G3"/>
<sequence>MVQLSMSSDSDFELDTVDSFRDENQINGQFIRKGAKFNAKNNYAPRRLFGMKASEQPEEEDVTQKKVGRKSKRKVGESYSLYPPSQIAKFLQLIEEYPIIWDSSVDNSHRKELKMKVYDDIERECHHFIPRDKMPGKAARVLFEELSRDYRKHTLRIENSKSGSGTTESDFRFASNMEFWTGQDTSVSAYVLGQSAVQMLETRCDSPKRKMDVQITTPKRSRTRDGQIDHFFQKMESSTNSMLDALKTSLSDRSGECSSKRVCDSFEQQVVGWSEVDRIIAEAKEVVGVSDNVFGHLLTICNHGDSKCSAILRLAIFLKFCREGTSENALAKDVGLSQPTVNRIVARCIDDLVNAAPEYIRWPETKDEVRRMQNAFLNLQDPSGRSRNIPCFGLLDGKHWRCQHPPRTGSLNFNYKGFFSFNSLFVTDAEHRIIYIQMSELGVNSDAQMFRSGPLDTLLQKASEVAGVRKVPGSDTVMPSFILADNGFGLSKFVMTPYRENQLKSTKDIKYNEKISSVRVKVENLFGILVSKFQVFNRELRLDPKRSRALIISCCVIHNISIGAPSPPVVSDDEEVIIDPYKCAESQRTALKNHLLRV</sequence>
<dbReference type="GO" id="GO:0016787">
    <property type="term" value="F:hydrolase activity"/>
    <property type="evidence" value="ECO:0007669"/>
    <property type="project" value="UniProtKB-KW"/>
</dbReference>
<evidence type="ECO:0000256" key="6">
    <source>
        <dbReference type="ARBA" id="ARBA00022801"/>
    </source>
</evidence>
<keyword evidence="5" id="KW-0479">Metal-binding</keyword>
<evidence type="ECO:0000256" key="4">
    <source>
        <dbReference type="ARBA" id="ARBA00022722"/>
    </source>
</evidence>
<keyword evidence="6" id="KW-0378">Hydrolase</keyword>
<evidence type="ECO:0000256" key="3">
    <source>
        <dbReference type="ARBA" id="ARBA00006958"/>
    </source>
</evidence>
<dbReference type="Pfam" id="PF13359">
    <property type="entry name" value="DDE_Tnp_4"/>
    <property type="match status" value="1"/>
</dbReference>
<dbReference type="InterPro" id="IPR045249">
    <property type="entry name" value="HARBI1-like"/>
</dbReference>
<evidence type="ECO:0000256" key="2">
    <source>
        <dbReference type="ARBA" id="ARBA00004123"/>
    </source>
</evidence>
<dbReference type="Pfam" id="PF10545">
    <property type="entry name" value="MADF_DNA_bdg"/>
    <property type="match status" value="1"/>
</dbReference>
<comment type="subcellular location">
    <subcellularLocation>
        <location evidence="2">Nucleus</location>
    </subcellularLocation>
</comment>
<evidence type="ECO:0000256" key="7">
    <source>
        <dbReference type="ARBA" id="ARBA00023242"/>
    </source>
</evidence>
<evidence type="ECO:0000256" key="5">
    <source>
        <dbReference type="ARBA" id="ARBA00022723"/>
    </source>
</evidence>
<dbReference type="SMART" id="SM00595">
    <property type="entry name" value="MADF"/>
    <property type="match status" value="1"/>
</dbReference>
<dbReference type="PANTHER" id="PTHR22930">
    <property type="match status" value="1"/>
</dbReference>
<comment type="similarity">
    <text evidence="3">Belongs to the HARBI1 family.</text>
</comment>
<dbReference type="Proteomes" id="UP000005237">
    <property type="component" value="Unassembled WGS sequence"/>
</dbReference>
<comment type="cofactor">
    <cofactor evidence="1">
        <name>a divalent metal cation</name>
        <dbReference type="ChEBI" id="CHEBI:60240"/>
    </cofactor>
</comment>
<dbReference type="GO" id="GO:0004518">
    <property type="term" value="F:nuclease activity"/>
    <property type="evidence" value="ECO:0007669"/>
    <property type="project" value="UniProtKB-KW"/>
</dbReference>
<organism evidence="9 10">
    <name type="scientific">Caenorhabditis japonica</name>
    <dbReference type="NCBI Taxonomy" id="281687"/>
    <lineage>
        <taxon>Eukaryota</taxon>
        <taxon>Metazoa</taxon>
        <taxon>Ecdysozoa</taxon>
        <taxon>Nematoda</taxon>
        <taxon>Chromadorea</taxon>
        <taxon>Rhabditida</taxon>
        <taxon>Rhabditina</taxon>
        <taxon>Rhabditomorpha</taxon>
        <taxon>Rhabditoidea</taxon>
        <taxon>Rhabditidae</taxon>
        <taxon>Peloderinae</taxon>
        <taxon>Caenorhabditis</taxon>
    </lineage>
</organism>
<proteinExistence type="inferred from homology"/>
<accession>A0A8R1I9G3</accession>
<dbReference type="EnsemblMetazoa" id="CJA24982.1">
    <property type="protein sequence ID" value="CJA24982.1"/>
    <property type="gene ID" value="WBGene00180554"/>
</dbReference>
<evidence type="ECO:0000313" key="10">
    <source>
        <dbReference type="Proteomes" id="UP000005237"/>
    </source>
</evidence>
<dbReference type="PROSITE" id="PS51029">
    <property type="entry name" value="MADF"/>
    <property type="match status" value="1"/>
</dbReference>
<protein>
    <submittedName>
        <fullName evidence="9">MADF domain-containing protein</fullName>
    </submittedName>
</protein>
<keyword evidence="10" id="KW-1185">Reference proteome</keyword>
<evidence type="ECO:0000259" key="8">
    <source>
        <dbReference type="PROSITE" id="PS51029"/>
    </source>
</evidence>
<reference evidence="10" key="1">
    <citation type="submission" date="2010-08" db="EMBL/GenBank/DDBJ databases">
        <authorList>
            <consortium name="Caenorhabditis japonica Sequencing Consortium"/>
            <person name="Wilson R.K."/>
        </authorList>
    </citation>
    <scope>NUCLEOTIDE SEQUENCE [LARGE SCALE GENOMIC DNA]</scope>
    <source>
        <strain evidence="10">DF5081</strain>
    </source>
</reference>
<dbReference type="GO" id="GO:0005634">
    <property type="term" value="C:nucleus"/>
    <property type="evidence" value="ECO:0007669"/>
    <property type="project" value="UniProtKB-SubCell"/>
</dbReference>
<evidence type="ECO:0000256" key="1">
    <source>
        <dbReference type="ARBA" id="ARBA00001968"/>
    </source>
</evidence>
<feature type="domain" description="MADF" evidence="8">
    <location>
        <begin position="89"/>
        <end position="185"/>
    </location>
</feature>
<dbReference type="GO" id="GO:0046872">
    <property type="term" value="F:metal ion binding"/>
    <property type="evidence" value="ECO:0007669"/>
    <property type="project" value="UniProtKB-KW"/>
</dbReference>
<dbReference type="InterPro" id="IPR027806">
    <property type="entry name" value="HARBI1_dom"/>
</dbReference>
<name>A0A8R1I9G3_CAEJA</name>
<dbReference type="PANTHER" id="PTHR22930:SF289">
    <property type="entry name" value="DDE TNP4 DOMAIN-CONTAINING PROTEIN-RELATED"/>
    <property type="match status" value="1"/>
</dbReference>
<dbReference type="InterPro" id="IPR006578">
    <property type="entry name" value="MADF-dom"/>
</dbReference>
<keyword evidence="4" id="KW-0540">Nuclease</keyword>
<evidence type="ECO:0000313" key="9">
    <source>
        <dbReference type="EnsemblMetazoa" id="CJA24982.1"/>
    </source>
</evidence>
<reference evidence="9" key="2">
    <citation type="submission" date="2022-06" db="UniProtKB">
        <authorList>
            <consortium name="EnsemblMetazoa"/>
        </authorList>
    </citation>
    <scope>IDENTIFICATION</scope>
    <source>
        <strain evidence="9">DF5081</strain>
    </source>
</reference>
<keyword evidence="7" id="KW-0539">Nucleus</keyword>